<organism evidence="2 3">
    <name type="scientific">Nonomuraea soli</name>
    <dbReference type="NCBI Taxonomy" id="1032476"/>
    <lineage>
        <taxon>Bacteria</taxon>
        <taxon>Bacillati</taxon>
        <taxon>Actinomycetota</taxon>
        <taxon>Actinomycetes</taxon>
        <taxon>Streptosporangiales</taxon>
        <taxon>Streptosporangiaceae</taxon>
        <taxon>Nonomuraea</taxon>
    </lineage>
</organism>
<proteinExistence type="inferred from homology"/>
<evidence type="ECO:0000313" key="2">
    <source>
        <dbReference type="EMBL" id="MBA2897569.1"/>
    </source>
</evidence>
<comment type="caution">
    <text evidence="2">The sequence shown here is derived from an EMBL/GenBank/DDBJ whole genome shotgun (WGS) entry which is preliminary data.</text>
</comment>
<dbReference type="PROSITE" id="PS00061">
    <property type="entry name" value="ADH_SHORT"/>
    <property type="match status" value="1"/>
</dbReference>
<dbReference type="Gene3D" id="3.40.50.720">
    <property type="entry name" value="NAD(P)-binding Rossmann-like Domain"/>
    <property type="match status" value="1"/>
</dbReference>
<dbReference type="EC" id="1.1.1.100" evidence="2"/>
<dbReference type="InterPro" id="IPR002347">
    <property type="entry name" value="SDR_fam"/>
</dbReference>
<dbReference type="CDD" id="cd05233">
    <property type="entry name" value="SDR_c"/>
    <property type="match status" value="1"/>
</dbReference>
<dbReference type="InterPro" id="IPR036291">
    <property type="entry name" value="NAD(P)-bd_dom_sf"/>
</dbReference>
<dbReference type="GO" id="GO:0004316">
    <property type="term" value="F:3-oxoacyl-[acyl-carrier-protein] reductase (NADPH) activity"/>
    <property type="evidence" value="ECO:0007669"/>
    <property type="project" value="UniProtKB-EC"/>
</dbReference>
<comment type="similarity">
    <text evidence="1">Belongs to the short-chain dehydrogenases/reductases (SDR) family.</text>
</comment>
<gene>
    <name evidence="2" type="ORF">HNR30_008971</name>
</gene>
<evidence type="ECO:0000256" key="1">
    <source>
        <dbReference type="ARBA" id="ARBA00006484"/>
    </source>
</evidence>
<dbReference type="PANTHER" id="PTHR42879">
    <property type="entry name" value="3-OXOACYL-(ACYL-CARRIER-PROTEIN) REDUCTASE"/>
    <property type="match status" value="1"/>
</dbReference>
<protein>
    <submittedName>
        <fullName evidence="2">3-oxoacyl-[acyl-carrier protein] reductase</fullName>
        <ecNumber evidence="2">1.1.1.100</ecNumber>
    </submittedName>
</protein>
<dbReference type="EMBL" id="JACDUR010000012">
    <property type="protein sequence ID" value="MBA2897569.1"/>
    <property type="molecule type" value="Genomic_DNA"/>
</dbReference>
<keyword evidence="3" id="KW-1185">Reference proteome</keyword>
<sequence>MRVLVTGGSSGIGAAIAKAFATTGADVTLTFHSGPERAEQIVKEIEKAGGTAKAVRLDLADHDGIRAAIADHGPFDSLIANAVHWGSMDSFTKSFEEMPIEEWQASLHANVLGNVVLAQAVLPGMRRAKFGRIVLVSSGIAEEGTPGSGPYGTAKAALHGLSRMIAWQAGGDGVLVNVVAAGLTNTDSTPIPQEERDAVAVRTPTRRLSTSDDVAALAVFLGSAANRNLTGEIVRDGSNAGRSIHV</sequence>
<dbReference type="GO" id="GO:0032787">
    <property type="term" value="P:monocarboxylic acid metabolic process"/>
    <property type="evidence" value="ECO:0007669"/>
    <property type="project" value="UniProtKB-ARBA"/>
</dbReference>
<reference evidence="2 3" key="1">
    <citation type="submission" date="2020-07" db="EMBL/GenBank/DDBJ databases">
        <title>Genomic Encyclopedia of Type Strains, Phase IV (KMG-IV): sequencing the most valuable type-strain genomes for metagenomic binning, comparative biology and taxonomic classification.</title>
        <authorList>
            <person name="Goeker M."/>
        </authorList>
    </citation>
    <scope>NUCLEOTIDE SEQUENCE [LARGE SCALE GENOMIC DNA]</scope>
    <source>
        <strain evidence="2 3">DSM 45533</strain>
    </source>
</reference>
<dbReference type="PANTHER" id="PTHR42879:SF2">
    <property type="entry name" value="3-OXOACYL-[ACYL-CARRIER-PROTEIN] REDUCTASE FABG"/>
    <property type="match status" value="1"/>
</dbReference>
<dbReference type="InterPro" id="IPR050259">
    <property type="entry name" value="SDR"/>
</dbReference>
<name>A0A7W0CUV4_9ACTN</name>
<dbReference type="InterPro" id="IPR020904">
    <property type="entry name" value="Sc_DH/Rdtase_CS"/>
</dbReference>
<dbReference type="Proteomes" id="UP000530928">
    <property type="component" value="Unassembled WGS sequence"/>
</dbReference>
<dbReference type="PRINTS" id="PR00081">
    <property type="entry name" value="GDHRDH"/>
</dbReference>
<evidence type="ECO:0000313" key="3">
    <source>
        <dbReference type="Proteomes" id="UP000530928"/>
    </source>
</evidence>
<accession>A0A7W0CUV4</accession>
<keyword evidence="2" id="KW-0560">Oxidoreductase</keyword>
<dbReference type="AlphaFoldDB" id="A0A7W0CUV4"/>
<dbReference type="SUPFAM" id="SSF51735">
    <property type="entry name" value="NAD(P)-binding Rossmann-fold domains"/>
    <property type="match status" value="1"/>
</dbReference>
<dbReference type="Pfam" id="PF00106">
    <property type="entry name" value="adh_short"/>
    <property type="match status" value="1"/>
</dbReference>
<dbReference type="RefSeq" id="WP_246380274.1">
    <property type="nucleotide sequence ID" value="NZ_BAABAM010000014.1"/>
</dbReference>